<dbReference type="GO" id="GO:0038022">
    <property type="term" value="F:G protein-coupled olfactory receptor activity"/>
    <property type="evidence" value="ECO:0007669"/>
    <property type="project" value="TreeGrafter"/>
</dbReference>
<dbReference type="RefSeq" id="XP_003101696.2">
    <property type="nucleotide sequence ID" value="XM_003101648.2"/>
</dbReference>
<name>E3MQE9_CAERE</name>
<proteinExistence type="predicted"/>
<dbReference type="PANTHER" id="PTHR22943:SF81">
    <property type="entry name" value="SEVEN TM RECEPTOR"/>
    <property type="match status" value="1"/>
</dbReference>
<organism evidence="3">
    <name type="scientific">Caenorhabditis remanei</name>
    <name type="common">Caenorhabditis vulgaris</name>
    <dbReference type="NCBI Taxonomy" id="31234"/>
    <lineage>
        <taxon>Eukaryota</taxon>
        <taxon>Metazoa</taxon>
        <taxon>Ecdysozoa</taxon>
        <taxon>Nematoda</taxon>
        <taxon>Chromadorea</taxon>
        <taxon>Rhabditida</taxon>
        <taxon>Rhabditina</taxon>
        <taxon>Rhabditomorpha</taxon>
        <taxon>Rhabditoidea</taxon>
        <taxon>Rhabditidae</taxon>
        <taxon>Peloderinae</taxon>
        <taxon>Caenorhabditis</taxon>
    </lineage>
</organism>
<dbReference type="HOGENOM" id="CLU_036335_2_4_1"/>
<dbReference type="Proteomes" id="UP000008281">
    <property type="component" value="Unassembled WGS sequence"/>
</dbReference>
<keyword evidence="1" id="KW-0812">Transmembrane</keyword>
<feature type="transmembrane region" description="Helical" evidence="1">
    <location>
        <begin position="6"/>
        <end position="27"/>
    </location>
</feature>
<dbReference type="GO" id="GO:0005886">
    <property type="term" value="C:plasma membrane"/>
    <property type="evidence" value="ECO:0007669"/>
    <property type="project" value="TreeGrafter"/>
</dbReference>
<gene>
    <name evidence="2" type="ORF">CRE_11218</name>
</gene>
<sequence>MLTLHLFHYIGFTGAQLFNAILVLLILKRAGKLFGAYRHVMLVFTFCSMLYSGVEIVTQPVLHMKGPMFVVYLDGTAFSESLGSFIACLHCGTFGFLISVLAAQFFYRYVALCRSNFLRFLDGNRIFLIFLPCIFIYILWFQLVQWGMSATIEKRIYLKNDLGGADSMTASFIAPLYWQIGENGEKIWRFSDVTSAMICTLIIVNEKRKNLKFSIFNPENLKISRFFV</sequence>
<feature type="transmembrane region" description="Helical" evidence="1">
    <location>
        <begin position="82"/>
        <end position="106"/>
    </location>
</feature>
<dbReference type="EMBL" id="DS268465">
    <property type="protein sequence ID" value="EFP06860.1"/>
    <property type="molecule type" value="Genomic_DNA"/>
</dbReference>
<dbReference type="OrthoDB" id="5877157at2759"/>
<dbReference type="GeneID" id="9819062"/>
<dbReference type="InterPro" id="IPR019428">
    <property type="entry name" value="7TM_GPCR_serpentine_rcpt_Str"/>
</dbReference>
<dbReference type="CTD" id="9819062"/>
<reference evidence="2" key="1">
    <citation type="submission" date="2007-07" db="EMBL/GenBank/DDBJ databases">
        <title>PCAP assembly of the Caenorhabditis remanei genome.</title>
        <authorList>
            <consortium name="The Caenorhabditis remanei Sequencing Consortium"/>
            <person name="Wilson R.K."/>
        </authorList>
    </citation>
    <scope>NUCLEOTIDE SEQUENCE [LARGE SCALE GENOMIC DNA]</scope>
    <source>
        <strain evidence="2">PB4641</strain>
    </source>
</reference>
<evidence type="ECO:0000256" key="1">
    <source>
        <dbReference type="SAM" id="Phobius"/>
    </source>
</evidence>
<accession>E3MQE9</accession>
<dbReference type="KEGG" id="crq:GCK72_016713"/>
<feature type="transmembrane region" description="Helical" evidence="1">
    <location>
        <begin position="39"/>
        <end position="62"/>
    </location>
</feature>
<protein>
    <submittedName>
        <fullName evidence="2">Uncharacterized protein</fullName>
    </submittedName>
</protein>
<dbReference type="Pfam" id="PF10326">
    <property type="entry name" value="7TM_GPCR_Str"/>
    <property type="match status" value="1"/>
</dbReference>
<dbReference type="InParanoid" id="E3MQE9"/>
<keyword evidence="1" id="KW-0472">Membrane</keyword>
<dbReference type="PANTHER" id="PTHR22943">
    <property type="entry name" value="7-TRANSMEMBRANE DOMAIN RECEPTOR C.ELEGANS"/>
    <property type="match status" value="1"/>
</dbReference>
<dbReference type="GO" id="GO:0042048">
    <property type="term" value="P:olfactory behavior"/>
    <property type="evidence" value="ECO:0007669"/>
    <property type="project" value="TreeGrafter"/>
</dbReference>
<evidence type="ECO:0000313" key="3">
    <source>
        <dbReference type="Proteomes" id="UP000008281"/>
    </source>
</evidence>
<evidence type="ECO:0000313" key="2">
    <source>
        <dbReference type="EMBL" id="EFP06860.1"/>
    </source>
</evidence>
<keyword evidence="1" id="KW-1133">Transmembrane helix</keyword>
<keyword evidence="3" id="KW-1185">Reference proteome</keyword>
<dbReference type="AlphaFoldDB" id="E3MQE9"/>
<feature type="transmembrane region" description="Helical" evidence="1">
    <location>
        <begin position="126"/>
        <end position="148"/>
    </location>
</feature>